<reference evidence="1 2" key="1">
    <citation type="submission" date="2024-02" db="EMBL/GenBank/DDBJ databases">
        <title>Chromosome-scale genome assembly of the rough periwinkle Littorina saxatilis.</title>
        <authorList>
            <person name="De Jode A."/>
            <person name="Faria R."/>
            <person name="Formenti G."/>
            <person name="Sims Y."/>
            <person name="Smith T.P."/>
            <person name="Tracey A."/>
            <person name="Wood J.M.D."/>
            <person name="Zagrodzka Z.B."/>
            <person name="Johannesson K."/>
            <person name="Butlin R.K."/>
            <person name="Leder E.H."/>
        </authorList>
    </citation>
    <scope>NUCLEOTIDE SEQUENCE [LARGE SCALE GENOMIC DNA]</scope>
    <source>
        <strain evidence="1">Snail1</strain>
        <tissue evidence="1">Muscle</tissue>
    </source>
</reference>
<accession>A0AAN9G9L3</accession>
<protein>
    <submittedName>
        <fullName evidence="1">Uncharacterized protein</fullName>
    </submittedName>
</protein>
<comment type="caution">
    <text evidence="1">The sequence shown here is derived from an EMBL/GenBank/DDBJ whole genome shotgun (WGS) entry which is preliminary data.</text>
</comment>
<dbReference type="AlphaFoldDB" id="A0AAN9G9L3"/>
<name>A0AAN9G9L3_9CAEN</name>
<organism evidence="1 2">
    <name type="scientific">Littorina saxatilis</name>
    <dbReference type="NCBI Taxonomy" id="31220"/>
    <lineage>
        <taxon>Eukaryota</taxon>
        <taxon>Metazoa</taxon>
        <taxon>Spiralia</taxon>
        <taxon>Lophotrochozoa</taxon>
        <taxon>Mollusca</taxon>
        <taxon>Gastropoda</taxon>
        <taxon>Caenogastropoda</taxon>
        <taxon>Littorinimorpha</taxon>
        <taxon>Littorinoidea</taxon>
        <taxon>Littorinidae</taxon>
        <taxon>Littorina</taxon>
    </lineage>
</organism>
<dbReference type="EMBL" id="JBAMIC010000011">
    <property type="protein sequence ID" value="KAK7099962.1"/>
    <property type="molecule type" value="Genomic_DNA"/>
</dbReference>
<evidence type="ECO:0000313" key="1">
    <source>
        <dbReference type="EMBL" id="KAK7099962.1"/>
    </source>
</evidence>
<sequence>MSMDYRKNTYRPDRPDTRLKTTYGCMSEWVRGPGGARAGRPGFPAALIAQNNSSPKFTKKKPRRGEQQYCYMRHGLAASDPRFDARRAALDESLPVHSRFTDDGGYDDFHKAYRAAKRVGPADDFPLWGPPRLRHGRQGGSWRHVKEVLQAGGNRIVFVDGQVSVKDTQEIEDVPGGQLILSHIKGPQLSRDLDHMLDLQPTPRLRLLARGQSLNGPMRGAPTAQQGFEKHNWSIIR</sequence>
<gene>
    <name evidence="1" type="ORF">V1264_022983</name>
</gene>
<keyword evidence="2" id="KW-1185">Reference proteome</keyword>
<proteinExistence type="predicted"/>
<evidence type="ECO:0000313" key="2">
    <source>
        <dbReference type="Proteomes" id="UP001374579"/>
    </source>
</evidence>
<dbReference type="Proteomes" id="UP001374579">
    <property type="component" value="Unassembled WGS sequence"/>
</dbReference>